<dbReference type="Proteomes" id="UP000008810">
    <property type="component" value="Chromosome 3"/>
</dbReference>
<organism evidence="2">
    <name type="scientific">Brachypodium distachyon</name>
    <name type="common">Purple false brome</name>
    <name type="synonym">Trachynia distachya</name>
    <dbReference type="NCBI Taxonomy" id="15368"/>
    <lineage>
        <taxon>Eukaryota</taxon>
        <taxon>Viridiplantae</taxon>
        <taxon>Streptophyta</taxon>
        <taxon>Embryophyta</taxon>
        <taxon>Tracheophyta</taxon>
        <taxon>Spermatophyta</taxon>
        <taxon>Magnoliopsida</taxon>
        <taxon>Liliopsida</taxon>
        <taxon>Poales</taxon>
        <taxon>Poaceae</taxon>
        <taxon>BOP clade</taxon>
        <taxon>Pooideae</taxon>
        <taxon>Stipodae</taxon>
        <taxon>Brachypodieae</taxon>
        <taxon>Brachypodium</taxon>
    </lineage>
</organism>
<sequence>MALAPFGRTRFGPRIRCRTGIQQPGVRAGRPTTRATGPSQPRLWAVARSTGPREENPQRTAATTWAKLPSGDPLSDHPHARAPDGSSINPQQEGFRLALPHPAGGRRESPELDPLHQAARPSGSP</sequence>
<evidence type="ECO:0000313" key="2">
    <source>
        <dbReference type="EMBL" id="KQJ93678.1"/>
    </source>
</evidence>
<evidence type="ECO:0000313" key="3">
    <source>
        <dbReference type="EnsemblPlants" id="KQJ93678"/>
    </source>
</evidence>
<keyword evidence="4" id="KW-1185">Reference proteome</keyword>
<reference evidence="2 3" key="1">
    <citation type="journal article" date="2010" name="Nature">
        <title>Genome sequencing and analysis of the model grass Brachypodium distachyon.</title>
        <authorList>
            <consortium name="International Brachypodium Initiative"/>
        </authorList>
    </citation>
    <scope>NUCLEOTIDE SEQUENCE [LARGE SCALE GENOMIC DNA]</scope>
    <source>
        <strain evidence="2 3">Bd21</strain>
    </source>
</reference>
<dbReference type="Gramene" id="KQJ93678">
    <property type="protein sequence ID" value="KQJ93678"/>
    <property type="gene ID" value="BRADI_3g06095v3"/>
</dbReference>
<name>A0A0Q3F2L7_BRADI</name>
<feature type="compositionally biased region" description="Basic and acidic residues" evidence="1">
    <location>
        <begin position="105"/>
        <end position="114"/>
    </location>
</feature>
<dbReference type="AlphaFoldDB" id="A0A0Q3F2L7"/>
<evidence type="ECO:0000313" key="4">
    <source>
        <dbReference type="Proteomes" id="UP000008810"/>
    </source>
</evidence>
<accession>A0A0Q3F2L7</accession>
<reference evidence="3" key="3">
    <citation type="submission" date="2018-08" db="UniProtKB">
        <authorList>
            <consortium name="EnsemblPlants"/>
        </authorList>
    </citation>
    <scope>IDENTIFICATION</scope>
    <source>
        <strain evidence="3">cv. Bd21</strain>
    </source>
</reference>
<proteinExistence type="predicted"/>
<gene>
    <name evidence="2" type="ORF">BRADI_3g06095v3</name>
</gene>
<feature type="region of interest" description="Disordered" evidence="1">
    <location>
        <begin position="1"/>
        <end position="125"/>
    </location>
</feature>
<dbReference type="EnsemblPlants" id="KQJ93678">
    <property type="protein sequence ID" value="KQJ93678"/>
    <property type="gene ID" value="BRADI_3g06095v3"/>
</dbReference>
<evidence type="ECO:0000256" key="1">
    <source>
        <dbReference type="SAM" id="MobiDB-lite"/>
    </source>
</evidence>
<protein>
    <submittedName>
        <fullName evidence="2 3">Uncharacterized protein</fullName>
    </submittedName>
</protein>
<dbReference type="InParanoid" id="A0A0Q3F2L7"/>
<dbReference type="EMBL" id="CM000882">
    <property type="protein sequence ID" value="KQJ93678.1"/>
    <property type="molecule type" value="Genomic_DNA"/>
</dbReference>
<reference evidence="2" key="2">
    <citation type="submission" date="2017-06" db="EMBL/GenBank/DDBJ databases">
        <title>WGS assembly of Brachypodium distachyon.</title>
        <authorList>
            <consortium name="The International Brachypodium Initiative"/>
            <person name="Lucas S."/>
            <person name="Harmon-Smith M."/>
            <person name="Lail K."/>
            <person name="Tice H."/>
            <person name="Grimwood J."/>
            <person name="Bruce D."/>
            <person name="Barry K."/>
            <person name="Shu S."/>
            <person name="Lindquist E."/>
            <person name="Wang M."/>
            <person name="Pitluck S."/>
            <person name="Vogel J.P."/>
            <person name="Garvin D.F."/>
            <person name="Mockler T.C."/>
            <person name="Schmutz J."/>
            <person name="Rokhsar D."/>
            <person name="Bevan M.W."/>
        </authorList>
    </citation>
    <scope>NUCLEOTIDE SEQUENCE</scope>
    <source>
        <strain evidence="2">Bd21</strain>
    </source>
</reference>